<evidence type="ECO:0000313" key="2">
    <source>
        <dbReference type="Proteomes" id="UP000321484"/>
    </source>
</evidence>
<dbReference type="EMBL" id="BJYK01000001">
    <property type="protein sequence ID" value="GEN79254.1"/>
    <property type="molecule type" value="Genomic_DNA"/>
</dbReference>
<reference evidence="1 2" key="1">
    <citation type="submission" date="2019-07" db="EMBL/GenBank/DDBJ databases">
        <title>Whole genome shotgun sequence of Actinotalea fermentans NBRC 105374.</title>
        <authorList>
            <person name="Hosoyama A."/>
            <person name="Uohara A."/>
            <person name="Ohji S."/>
            <person name="Ichikawa N."/>
        </authorList>
    </citation>
    <scope>NUCLEOTIDE SEQUENCE [LARGE SCALE GENOMIC DNA]</scope>
    <source>
        <strain evidence="1 2">NBRC 105374</strain>
    </source>
</reference>
<dbReference type="Proteomes" id="UP000321484">
    <property type="component" value="Unassembled WGS sequence"/>
</dbReference>
<evidence type="ECO:0000313" key="1">
    <source>
        <dbReference type="EMBL" id="GEN79254.1"/>
    </source>
</evidence>
<dbReference type="RefSeq" id="WP_034244182.1">
    <property type="nucleotide sequence ID" value="NZ_BJYK01000001.1"/>
</dbReference>
<dbReference type="Gene3D" id="3.40.50.10900">
    <property type="entry name" value="PAC-like subunit"/>
    <property type="match status" value="1"/>
</dbReference>
<protein>
    <recommendedName>
        <fullName evidence="3">Proteasome protein</fullName>
    </recommendedName>
</protein>
<gene>
    <name evidence="1" type="ORF">AFE02nite_09880</name>
</gene>
<organism evidence="1 2">
    <name type="scientific">Actinotalea fermentans</name>
    <dbReference type="NCBI Taxonomy" id="43671"/>
    <lineage>
        <taxon>Bacteria</taxon>
        <taxon>Bacillati</taxon>
        <taxon>Actinomycetota</taxon>
        <taxon>Actinomycetes</taxon>
        <taxon>Micrococcales</taxon>
        <taxon>Cellulomonadaceae</taxon>
        <taxon>Actinotalea</taxon>
    </lineage>
</organism>
<proteinExistence type="predicted"/>
<dbReference type="AlphaFoldDB" id="A0A511YVM2"/>
<dbReference type="InterPro" id="IPR038389">
    <property type="entry name" value="PSMG2_sf"/>
</dbReference>
<evidence type="ECO:0008006" key="3">
    <source>
        <dbReference type="Google" id="ProtNLM"/>
    </source>
</evidence>
<dbReference type="Gene3D" id="1.10.287.100">
    <property type="match status" value="1"/>
</dbReference>
<dbReference type="PIRSF" id="PIRSF028754">
    <property type="entry name" value="UCP028754"/>
    <property type="match status" value="1"/>
</dbReference>
<name>A0A511YVM2_9CELL</name>
<dbReference type="InterPro" id="IPR019151">
    <property type="entry name" value="Proteasome_assmbl_chaperone_2"/>
</dbReference>
<accession>A0A511YVM2</accession>
<dbReference type="InterPro" id="IPR008492">
    <property type="entry name" value="Rv2714-like"/>
</dbReference>
<sequence length="309" mass="33688">MTSDPRDLFEVEEETAAELATAAPEDGLVLLHAMRGFIDAGGAGEVATEHLLERFAGRRLVTFDTDQLVDYRARRPAMTFDVWRWREYDQPQLVVDLMRDAAGQPFLLMHGLEPDVQWERFAAAVRQVVEMFGVRLVMGMHGIPMGVPHTRPLGATRHGTRRELTGPTSWFGTVQVPGSAASLLEYRLGRWGHDAGAVGVHVPHYLAQSSFPPAARTALEHVEEVTGLALDPLALADAAAEALEAVAQQMADAPEVAAVVRALEEQYDGLSRSLGRVGLLAESTQLPTADEIGAEFERFLAEQDGSEEA</sequence>
<keyword evidence="2" id="KW-1185">Reference proteome</keyword>
<dbReference type="SUPFAM" id="SSF159659">
    <property type="entry name" value="Cgl1923-like"/>
    <property type="match status" value="1"/>
</dbReference>
<comment type="caution">
    <text evidence="1">The sequence shown here is derived from an EMBL/GenBank/DDBJ whole genome shotgun (WGS) entry which is preliminary data.</text>
</comment>
<dbReference type="Pfam" id="PF09754">
    <property type="entry name" value="PAC2"/>
    <property type="match status" value="1"/>
</dbReference>